<keyword evidence="4" id="KW-1185">Reference proteome</keyword>
<name>A0ABR8P088_9GAMM</name>
<reference evidence="3 4" key="1">
    <citation type="submission" date="2020-09" db="EMBL/GenBank/DDBJ databases">
        <title>Marinomonas sp. nov., isolated from the cysticercosis algae of Qingdao, China.</title>
        <authorList>
            <person name="Sun X."/>
        </authorList>
    </citation>
    <scope>NUCLEOTIDE SEQUENCE [LARGE SCALE GENOMIC DNA]</scope>
    <source>
        <strain evidence="3 4">SM2066</strain>
    </source>
</reference>
<evidence type="ECO:0000259" key="2">
    <source>
        <dbReference type="Pfam" id="PF24298"/>
    </source>
</evidence>
<dbReference type="InterPro" id="IPR055905">
    <property type="entry name" value="DUF7482"/>
</dbReference>
<proteinExistence type="predicted"/>
<dbReference type="PROSITE" id="PS51257">
    <property type="entry name" value="PROKAR_LIPOPROTEIN"/>
    <property type="match status" value="1"/>
</dbReference>
<dbReference type="EMBL" id="JACYFC010000002">
    <property type="protein sequence ID" value="MBD5770838.1"/>
    <property type="molecule type" value="Genomic_DNA"/>
</dbReference>
<keyword evidence="1" id="KW-0732">Signal</keyword>
<gene>
    <name evidence="3" type="ORF">IF202_07210</name>
</gene>
<evidence type="ECO:0000313" key="3">
    <source>
        <dbReference type="EMBL" id="MBD5770838.1"/>
    </source>
</evidence>
<feature type="signal peptide" evidence="1">
    <location>
        <begin position="1"/>
        <end position="22"/>
    </location>
</feature>
<dbReference type="Pfam" id="PF24298">
    <property type="entry name" value="DUF7482"/>
    <property type="match status" value="1"/>
</dbReference>
<sequence length="169" mass="18942">MLFKSIFAVVLTLLLSACSTVSKPQQVSFTLYHAWYEGGKVGYIITDVSHQDAAKEMNANYAPRLRDAVPRYPKPPQVKTVLERVYGFPNKEQKNNVFASAPSPAGYLSEDRRYSPLWIMYIVKWVDPNQAQELTSEEAIFVAEGEGLITIERTDIVINCPVVPFPVSG</sequence>
<dbReference type="RefSeq" id="WP_191594213.1">
    <property type="nucleotide sequence ID" value="NZ_JACYFC010000002.1"/>
</dbReference>
<feature type="domain" description="DUF7482" evidence="2">
    <location>
        <begin position="37"/>
        <end position="165"/>
    </location>
</feature>
<dbReference type="Proteomes" id="UP000604161">
    <property type="component" value="Unassembled WGS sequence"/>
</dbReference>
<comment type="caution">
    <text evidence="3">The sequence shown here is derived from an EMBL/GenBank/DDBJ whole genome shotgun (WGS) entry which is preliminary data.</text>
</comment>
<organism evidence="3 4">
    <name type="scientific">Marinomonas colpomeniae</name>
    <dbReference type="NCBI Taxonomy" id="2774408"/>
    <lineage>
        <taxon>Bacteria</taxon>
        <taxon>Pseudomonadati</taxon>
        <taxon>Pseudomonadota</taxon>
        <taxon>Gammaproteobacteria</taxon>
        <taxon>Oceanospirillales</taxon>
        <taxon>Oceanospirillaceae</taxon>
        <taxon>Marinomonas</taxon>
    </lineage>
</organism>
<accession>A0ABR8P088</accession>
<feature type="chain" id="PRO_5046974114" description="DUF7482 domain-containing protein" evidence="1">
    <location>
        <begin position="23"/>
        <end position="169"/>
    </location>
</feature>
<evidence type="ECO:0000256" key="1">
    <source>
        <dbReference type="SAM" id="SignalP"/>
    </source>
</evidence>
<evidence type="ECO:0000313" key="4">
    <source>
        <dbReference type="Proteomes" id="UP000604161"/>
    </source>
</evidence>
<protein>
    <recommendedName>
        <fullName evidence="2">DUF7482 domain-containing protein</fullName>
    </recommendedName>
</protein>